<proteinExistence type="predicted"/>
<feature type="region of interest" description="Disordered" evidence="1">
    <location>
        <begin position="112"/>
        <end position="132"/>
    </location>
</feature>
<sequence length="153" mass="16406">MKRDYSPISHATGSSTPLECEIPNSTLQAASLSFDTSMGFSIPDSPGGQSDAATQWSGPTLAPSRTGLREGFRQSLAARRRNAIVPGSLSFDALGSPRSPFVFMSQEDRQALVQREEQGREQQTRGKAVPSIRRHGDHVAENVGAAQNVQGIP</sequence>
<evidence type="ECO:0000256" key="1">
    <source>
        <dbReference type="SAM" id="MobiDB-lite"/>
    </source>
</evidence>
<dbReference type="AlphaFoldDB" id="A0A6A4DZ69"/>
<comment type="caution">
    <text evidence="2">The sequence shown here is derived from an EMBL/GenBank/DDBJ whole genome shotgun (WGS) entry which is preliminary data.</text>
</comment>
<feature type="compositionally biased region" description="Polar residues" evidence="1">
    <location>
        <begin position="47"/>
        <end position="58"/>
    </location>
</feature>
<keyword evidence="3" id="KW-1185">Reference proteome</keyword>
<organism evidence="2 3">
    <name type="scientific">Phytophthora rubi</name>
    <dbReference type="NCBI Taxonomy" id="129364"/>
    <lineage>
        <taxon>Eukaryota</taxon>
        <taxon>Sar</taxon>
        <taxon>Stramenopiles</taxon>
        <taxon>Oomycota</taxon>
        <taxon>Peronosporomycetes</taxon>
        <taxon>Peronosporales</taxon>
        <taxon>Peronosporaceae</taxon>
        <taxon>Phytophthora</taxon>
    </lineage>
</organism>
<protein>
    <submittedName>
        <fullName evidence="2">Uncharacterized protein</fullName>
    </submittedName>
</protein>
<evidence type="ECO:0000313" key="3">
    <source>
        <dbReference type="Proteomes" id="UP000434957"/>
    </source>
</evidence>
<dbReference type="Proteomes" id="UP000434957">
    <property type="component" value="Unassembled WGS sequence"/>
</dbReference>
<gene>
    <name evidence="2" type="ORF">PR003_g19223</name>
</gene>
<dbReference type="EMBL" id="QXFT01001602">
    <property type="protein sequence ID" value="KAE9314513.1"/>
    <property type="molecule type" value="Genomic_DNA"/>
</dbReference>
<feature type="region of interest" description="Disordered" evidence="1">
    <location>
        <begin position="1"/>
        <end position="20"/>
    </location>
</feature>
<name>A0A6A4DZ69_9STRA</name>
<reference evidence="2 3" key="1">
    <citation type="submission" date="2018-08" db="EMBL/GenBank/DDBJ databases">
        <title>Genomic investigation of the strawberry pathogen Phytophthora fragariae indicates pathogenicity is determined by transcriptional variation in three key races.</title>
        <authorList>
            <person name="Adams T.M."/>
            <person name="Armitage A.D."/>
            <person name="Sobczyk M.K."/>
            <person name="Bates H.J."/>
            <person name="Dunwell J.M."/>
            <person name="Nellist C.F."/>
            <person name="Harrison R.J."/>
        </authorList>
    </citation>
    <scope>NUCLEOTIDE SEQUENCE [LARGE SCALE GENOMIC DNA]</scope>
    <source>
        <strain evidence="2 3">SCRP333</strain>
    </source>
</reference>
<feature type="region of interest" description="Disordered" evidence="1">
    <location>
        <begin position="38"/>
        <end position="66"/>
    </location>
</feature>
<accession>A0A6A4DZ69</accession>
<feature type="compositionally biased region" description="Basic and acidic residues" evidence="1">
    <location>
        <begin position="112"/>
        <end position="124"/>
    </location>
</feature>
<evidence type="ECO:0000313" key="2">
    <source>
        <dbReference type="EMBL" id="KAE9314513.1"/>
    </source>
</evidence>
<feature type="compositionally biased region" description="Polar residues" evidence="1">
    <location>
        <begin position="9"/>
        <end position="20"/>
    </location>
</feature>